<keyword evidence="14 17" id="KW-0496">Mitochondrion</keyword>
<evidence type="ECO:0000256" key="1">
    <source>
        <dbReference type="ARBA" id="ARBA00003257"/>
    </source>
</evidence>
<dbReference type="EC" id="7.1.1.2" evidence="3 17"/>
<evidence type="ECO:0000256" key="2">
    <source>
        <dbReference type="ARBA" id="ARBA00004448"/>
    </source>
</evidence>
<comment type="similarity">
    <text evidence="17">Belongs to the complex I subunit 5 family.</text>
</comment>
<keyword evidence="10" id="KW-0249">Electron transport</keyword>
<feature type="transmembrane region" description="Helical" evidence="17">
    <location>
        <begin position="230"/>
        <end position="247"/>
    </location>
</feature>
<dbReference type="Pfam" id="PF06455">
    <property type="entry name" value="NADH5_C"/>
    <property type="match status" value="1"/>
</dbReference>
<evidence type="ECO:0000259" key="20">
    <source>
        <dbReference type="Pfam" id="PF06455"/>
    </source>
</evidence>
<dbReference type="CTD" id="4540"/>
<dbReference type="PANTHER" id="PTHR42829:SF2">
    <property type="entry name" value="NADH-UBIQUINONE OXIDOREDUCTASE CHAIN 5"/>
    <property type="match status" value="1"/>
</dbReference>
<evidence type="ECO:0000256" key="10">
    <source>
        <dbReference type="ARBA" id="ARBA00022982"/>
    </source>
</evidence>
<keyword evidence="11 17" id="KW-1133">Transmembrane helix</keyword>
<evidence type="ECO:0000256" key="4">
    <source>
        <dbReference type="ARBA" id="ARBA00021096"/>
    </source>
</evidence>
<evidence type="ECO:0000256" key="13">
    <source>
        <dbReference type="ARBA" id="ARBA00023075"/>
    </source>
</evidence>
<accession>A0A5B9REA5</accession>
<evidence type="ECO:0000256" key="6">
    <source>
        <dbReference type="ARBA" id="ARBA00022660"/>
    </source>
</evidence>
<comment type="function">
    <text evidence="17">Core subunit of the mitochondrial membrane respiratory chain NADH dehydrogenase (Complex I) which catalyzes electron transfer from NADH through the respiratory chain, using ubiquinone as an electron acceptor. Essential for the catalytic activity and assembly of complex I.</text>
</comment>
<feature type="transmembrane region" description="Helical" evidence="17">
    <location>
        <begin position="7"/>
        <end position="31"/>
    </location>
</feature>
<evidence type="ECO:0000256" key="9">
    <source>
        <dbReference type="ARBA" id="ARBA00022967"/>
    </source>
</evidence>
<evidence type="ECO:0000313" key="21">
    <source>
        <dbReference type="EMBL" id="QEG58622.1"/>
    </source>
</evidence>
<comment type="subcellular location">
    <subcellularLocation>
        <location evidence="2">Mitochondrion inner membrane</location>
        <topology evidence="2">Multi-pass membrane protein</topology>
    </subcellularLocation>
</comment>
<feature type="transmembrane region" description="Helical" evidence="17">
    <location>
        <begin position="283"/>
        <end position="305"/>
    </location>
</feature>
<evidence type="ECO:0000256" key="3">
    <source>
        <dbReference type="ARBA" id="ARBA00012944"/>
    </source>
</evidence>
<evidence type="ECO:0000256" key="12">
    <source>
        <dbReference type="ARBA" id="ARBA00023027"/>
    </source>
</evidence>
<dbReference type="InterPro" id="IPR010934">
    <property type="entry name" value="NADH_DH_su5_C"/>
</dbReference>
<dbReference type="RefSeq" id="YP_009691842.1">
    <property type="nucleotide sequence ID" value="NC_044695.1"/>
</dbReference>
<keyword evidence="9" id="KW-1278">Translocase</keyword>
<comment type="catalytic activity">
    <reaction evidence="16 17">
        <text>a ubiquinone + NADH + 5 H(+)(in) = a ubiquinol + NAD(+) + 4 H(+)(out)</text>
        <dbReference type="Rhea" id="RHEA:29091"/>
        <dbReference type="Rhea" id="RHEA-COMP:9565"/>
        <dbReference type="Rhea" id="RHEA-COMP:9566"/>
        <dbReference type="ChEBI" id="CHEBI:15378"/>
        <dbReference type="ChEBI" id="CHEBI:16389"/>
        <dbReference type="ChEBI" id="CHEBI:17976"/>
        <dbReference type="ChEBI" id="CHEBI:57540"/>
        <dbReference type="ChEBI" id="CHEBI:57945"/>
        <dbReference type="EC" id="7.1.1.2"/>
    </reaction>
</comment>
<name>A0A5B9REA5_9ARAC</name>
<dbReference type="Pfam" id="PF00361">
    <property type="entry name" value="Proton_antipo_M"/>
    <property type="match status" value="1"/>
</dbReference>
<feature type="transmembrane region" description="Helical" evidence="17">
    <location>
        <begin position="475"/>
        <end position="496"/>
    </location>
</feature>
<keyword evidence="5 17" id="KW-0813">Transport</keyword>
<dbReference type="GO" id="GO:0042773">
    <property type="term" value="P:ATP synthesis coupled electron transport"/>
    <property type="evidence" value="ECO:0007669"/>
    <property type="project" value="InterPro"/>
</dbReference>
<keyword evidence="15 17" id="KW-0472">Membrane</keyword>
<feature type="transmembrane region" description="Helical" evidence="17">
    <location>
        <begin position="145"/>
        <end position="165"/>
    </location>
</feature>
<evidence type="ECO:0000256" key="16">
    <source>
        <dbReference type="ARBA" id="ARBA00049551"/>
    </source>
</evidence>
<keyword evidence="6" id="KW-0679">Respiratory chain</keyword>
<sequence>MFFQGMLILLFSLPPLMSSLYMLHYSIFISIELPLISIFSFNIPISFLLDWTSLLFLFTVMFISGMILLFSMEYIPPLEHKQFSLMLLSFVLSMSFLILSDNIIFILLGWDGLGLTSFVLVVYYQNFSSSASGSITIFSNRVGDILILLSIAFLTSLCNWNFFMNENFPKMIMLFLVLAACSKSAQFPFSAWLPAAMAAPTPISALVHSSTLVTAGVYLLIRIMNFPHPTAMLLILMISSATAIYASMSANWEMDMKKIIALSTLSQIAMMMFAIALGSTILAFFHLIIHALFKSMMFLCAGIMIHSSSYQDMRSMGTMMFNSPIISSILGIASLSLMGIPFMSGFFSKDPIIETAIFSKTFSLMSFLMILSIGMTSTYSIRMISFALKFFLKSKPDVNLHPANFMEFPIIMMAPFSIFMGTFMMWISSPEQLIIIPNSFKFTIILILITGLIMGSSLSFTAKKYKSFGQASNSLWFNHFLSILTFPPLSIMMNFFTKNDKTWQEIYGPNYCFKYSSLLSSRPDMITNQLLFIILMMTIYPILILSF</sequence>
<feature type="transmembrane region" description="Helical" evidence="17">
    <location>
        <begin position="105"/>
        <end position="124"/>
    </location>
</feature>
<dbReference type="GO" id="GO:0003954">
    <property type="term" value="F:NADH dehydrogenase activity"/>
    <property type="evidence" value="ECO:0007669"/>
    <property type="project" value="TreeGrafter"/>
</dbReference>
<dbReference type="GO" id="GO:0005743">
    <property type="term" value="C:mitochondrial inner membrane"/>
    <property type="evidence" value="ECO:0007669"/>
    <property type="project" value="UniProtKB-SubCell"/>
</dbReference>
<dbReference type="InterPro" id="IPR001516">
    <property type="entry name" value="Proton_antipo_N"/>
</dbReference>
<proteinExistence type="inferred from homology"/>
<dbReference type="AlphaFoldDB" id="A0A5B9REA5"/>
<protein>
    <recommendedName>
        <fullName evidence="4 17">NADH-ubiquinone oxidoreductase chain 5</fullName>
        <ecNumber evidence="3 17">7.1.1.2</ecNumber>
    </recommendedName>
</protein>
<feature type="transmembrane region" description="Helical" evidence="17">
    <location>
        <begin position="433"/>
        <end position="454"/>
    </location>
</feature>
<dbReference type="InterPro" id="IPR001750">
    <property type="entry name" value="ND/Mrp_TM"/>
</dbReference>
<evidence type="ECO:0000256" key="15">
    <source>
        <dbReference type="ARBA" id="ARBA00023136"/>
    </source>
</evidence>
<dbReference type="Pfam" id="PF00662">
    <property type="entry name" value="Proton_antipo_N"/>
    <property type="match status" value="1"/>
</dbReference>
<evidence type="ECO:0000256" key="8">
    <source>
        <dbReference type="ARBA" id="ARBA00022792"/>
    </source>
</evidence>
<evidence type="ECO:0000259" key="18">
    <source>
        <dbReference type="Pfam" id="PF00361"/>
    </source>
</evidence>
<feature type="transmembrane region" description="Helical" evidence="17">
    <location>
        <begin position="205"/>
        <end position="224"/>
    </location>
</feature>
<feature type="transmembrane region" description="Helical" evidence="17">
    <location>
        <begin position="325"/>
        <end position="347"/>
    </location>
</feature>
<keyword evidence="8" id="KW-0999">Mitochondrion inner membrane</keyword>
<feature type="transmembrane region" description="Helical" evidence="17">
    <location>
        <begin position="526"/>
        <end position="545"/>
    </location>
</feature>
<keyword evidence="13 17" id="KW-0830">Ubiquinone</keyword>
<feature type="transmembrane region" description="Helical" evidence="17">
    <location>
        <begin position="367"/>
        <end position="392"/>
    </location>
</feature>
<dbReference type="EMBL" id="MK512574">
    <property type="protein sequence ID" value="QEG58622.1"/>
    <property type="molecule type" value="Genomic_DNA"/>
</dbReference>
<reference evidence="21" key="1">
    <citation type="journal article" date="2019" name="Mitochondrial DNA Part B Resour">
        <title>Complete mitochondrial genome and phylogenetic analysis of Argiope perforata (Araneae: Araneidae).</title>
        <authorList>
            <person name="Yang W.-J."/>
            <person name="Xu K.-K."/>
            <person name="Liu Y."/>
            <person name="Yang D.-X."/>
            <person name="Li C."/>
        </authorList>
    </citation>
    <scope>NUCLEOTIDE SEQUENCE</scope>
</reference>
<dbReference type="PANTHER" id="PTHR42829">
    <property type="entry name" value="NADH-UBIQUINONE OXIDOREDUCTASE CHAIN 5"/>
    <property type="match status" value="1"/>
</dbReference>
<evidence type="ECO:0000256" key="7">
    <source>
        <dbReference type="ARBA" id="ARBA00022692"/>
    </source>
</evidence>
<keyword evidence="12 17" id="KW-0520">NAD</keyword>
<dbReference type="InterPro" id="IPR003945">
    <property type="entry name" value="NU5C-like"/>
</dbReference>
<feature type="transmembrane region" description="Helical" evidence="17">
    <location>
        <begin position="51"/>
        <end position="71"/>
    </location>
</feature>
<organism evidence="21">
    <name type="scientific">Argiope perforata</name>
    <dbReference type="NCBI Taxonomy" id="716558"/>
    <lineage>
        <taxon>Eukaryota</taxon>
        <taxon>Metazoa</taxon>
        <taxon>Ecdysozoa</taxon>
        <taxon>Arthropoda</taxon>
        <taxon>Chelicerata</taxon>
        <taxon>Arachnida</taxon>
        <taxon>Araneae</taxon>
        <taxon>Araneomorphae</taxon>
        <taxon>Entelegynae</taxon>
        <taxon>Araneoidea</taxon>
        <taxon>Araneidae</taxon>
        <taxon>Argiope</taxon>
    </lineage>
</organism>
<evidence type="ECO:0000256" key="11">
    <source>
        <dbReference type="ARBA" id="ARBA00022989"/>
    </source>
</evidence>
<feature type="transmembrane region" description="Helical" evidence="17">
    <location>
        <begin position="171"/>
        <end position="193"/>
    </location>
</feature>
<evidence type="ECO:0000256" key="5">
    <source>
        <dbReference type="ARBA" id="ARBA00022448"/>
    </source>
</evidence>
<dbReference type="GeneID" id="41796585"/>
<feature type="domain" description="NADH dehydrogenase subunit 5 C-terminal" evidence="20">
    <location>
        <begin position="379"/>
        <end position="545"/>
    </location>
</feature>
<feature type="domain" description="NADH-Ubiquinone oxidoreductase (complex I) chain 5 N-terminal" evidence="19">
    <location>
        <begin position="36"/>
        <end position="75"/>
    </location>
</feature>
<dbReference type="PRINTS" id="PR01434">
    <property type="entry name" value="NADHDHGNASE5"/>
</dbReference>
<feature type="transmembrane region" description="Helical" evidence="17">
    <location>
        <begin position="259"/>
        <end position="277"/>
    </location>
</feature>
<comment type="function">
    <text evidence="1">Core subunit of the mitochondrial membrane respiratory chain NADH dehydrogenase (Complex I) that is believed to belong to the minimal assembly required for catalysis. Complex I functions in the transfer of electrons from NADH to the respiratory chain. The immediate electron acceptor for the enzyme is believed to be ubiquinone.</text>
</comment>
<geneLocation type="mitochondrion" evidence="21"/>
<dbReference type="GO" id="GO:0015990">
    <property type="term" value="P:electron transport coupled proton transport"/>
    <property type="evidence" value="ECO:0007669"/>
    <property type="project" value="TreeGrafter"/>
</dbReference>
<evidence type="ECO:0000256" key="17">
    <source>
        <dbReference type="RuleBase" id="RU003404"/>
    </source>
</evidence>
<evidence type="ECO:0000259" key="19">
    <source>
        <dbReference type="Pfam" id="PF00662"/>
    </source>
</evidence>
<gene>
    <name evidence="21" type="primary">ND5</name>
</gene>
<feature type="domain" description="NADH:quinone oxidoreductase/Mrp antiporter transmembrane" evidence="18">
    <location>
        <begin position="100"/>
        <end position="371"/>
    </location>
</feature>
<evidence type="ECO:0000256" key="14">
    <source>
        <dbReference type="ARBA" id="ARBA00023128"/>
    </source>
</evidence>
<dbReference type="GO" id="GO:0008137">
    <property type="term" value="F:NADH dehydrogenase (ubiquinone) activity"/>
    <property type="evidence" value="ECO:0007669"/>
    <property type="project" value="UniProtKB-EC"/>
</dbReference>
<feature type="transmembrane region" description="Helical" evidence="17">
    <location>
        <begin position="404"/>
        <end position="427"/>
    </location>
</feature>
<keyword evidence="7 17" id="KW-0812">Transmembrane</keyword>